<name>A0AAV8XPG5_9CUCU</name>
<dbReference type="EMBL" id="JAPWTK010000446">
    <property type="protein sequence ID" value="KAJ8940247.1"/>
    <property type="molecule type" value="Genomic_DNA"/>
</dbReference>
<accession>A0AAV8XPG5</accession>
<proteinExistence type="predicted"/>
<dbReference type="Proteomes" id="UP001162162">
    <property type="component" value="Unassembled WGS sequence"/>
</dbReference>
<evidence type="ECO:0000313" key="1">
    <source>
        <dbReference type="EMBL" id="KAJ8940247.1"/>
    </source>
</evidence>
<dbReference type="AlphaFoldDB" id="A0AAV8XPG5"/>
<sequence length="99" mass="10771">MKLIGNVTHLPGMKLVVHPPPPYPLPVLLQLLQGLETQTLILLEGPVQLSPASLQLQFRAHVLVHLHVTNLSNSEGAGAERVMIGSSLLQWPPKMCTNT</sequence>
<reference evidence="1" key="1">
    <citation type="journal article" date="2023" name="Insect Mol. Biol.">
        <title>Genome sequencing provides insights into the evolution of gene families encoding plant cell wall-degrading enzymes in longhorned beetles.</title>
        <authorList>
            <person name="Shin N.R."/>
            <person name="Okamura Y."/>
            <person name="Kirsch R."/>
            <person name="Pauchet Y."/>
        </authorList>
    </citation>
    <scope>NUCLEOTIDE SEQUENCE</scope>
    <source>
        <strain evidence="1">AMC_N1</strain>
    </source>
</reference>
<keyword evidence="2" id="KW-1185">Reference proteome</keyword>
<comment type="caution">
    <text evidence="1">The sequence shown here is derived from an EMBL/GenBank/DDBJ whole genome shotgun (WGS) entry which is preliminary data.</text>
</comment>
<gene>
    <name evidence="1" type="ORF">NQ318_016704</name>
</gene>
<organism evidence="1 2">
    <name type="scientific">Aromia moschata</name>
    <dbReference type="NCBI Taxonomy" id="1265417"/>
    <lineage>
        <taxon>Eukaryota</taxon>
        <taxon>Metazoa</taxon>
        <taxon>Ecdysozoa</taxon>
        <taxon>Arthropoda</taxon>
        <taxon>Hexapoda</taxon>
        <taxon>Insecta</taxon>
        <taxon>Pterygota</taxon>
        <taxon>Neoptera</taxon>
        <taxon>Endopterygota</taxon>
        <taxon>Coleoptera</taxon>
        <taxon>Polyphaga</taxon>
        <taxon>Cucujiformia</taxon>
        <taxon>Chrysomeloidea</taxon>
        <taxon>Cerambycidae</taxon>
        <taxon>Cerambycinae</taxon>
        <taxon>Callichromatini</taxon>
        <taxon>Aromia</taxon>
    </lineage>
</organism>
<evidence type="ECO:0000313" key="2">
    <source>
        <dbReference type="Proteomes" id="UP001162162"/>
    </source>
</evidence>
<protein>
    <submittedName>
        <fullName evidence="1">Uncharacterized protein</fullName>
    </submittedName>
</protein>